<proteinExistence type="predicted"/>
<dbReference type="AlphaFoldDB" id="A0A0P0WG09"/>
<reference evidence="3" key="1">
    <citation type="journal article" date="2005" name="Nature">
        <title>The map-based sequence of the rice genome.</title>
        <authorList>
            <consortium name="International rice genome sequencing project (IRGSP)"/>
            <person name="Matsumoto T."/>
            <person name="Wu J."/>
            <person name="Kanamori H."/>
            <person name="Katayose Y."/>
            <person name="Fujisawa M."/>
            <person name="Namiki N."/>
            <person name="Mizuno H."/>
            <person name="Yamamoto K."/>
            <person name="Antonio B.A."/>
            <person name="Baba T."/>
            <person name="Sakata K."/>
            <person name="Nagamura Y."/>
            <person name="Aoki H."/>
            <person name="Arikawa K."/>
            <person name="Arita K."/>
            <person name="Bito T."/>
            <person name="Chiden Y."/>
            <person name="Fujitsuka N."/>
            <person name="Fukunaka R."/>
            <person name="Hamada M."/>
            <person name="Harada C."/>
            <person name="Hayashi A."/>
            <person name="Hijishita S."/>
            <person name="Honda M."/>
            <person name="Hosokawa S."/>
            <person name="Ichikawa Y."/>
            <person name="Idonuma A."/>
            <person name="Iijima M."/>
            <person name="Ikeda M."/>
            <person name="Ikeno M."/>
            <person name="Ito K."/>
            <person name="Ito S."/>
            <person name="Ito T."/>
            <person name="Ito Y."/>
            <person name="Ito Y."/>
            <person name="Iwabuchi A."/>
            <person name="Kamiya K."/>
            <person name="Karasawa W."/>
            <person name="Kurita K."/>
            <person name="Katagiri S."/>
            <person name="Kikuta A."/>
            <person name="Kobayashi H."/>
            <person name="Kobayashi N."/>
            <person name="Machita K."/>
            <person name="Maehara T."/>
            <person name="Masukawa M."/>
            <person name="Mizubayashi T."/>
            <person name="Mukai Y."/>
            <person name="Nagasaki H."/>
            <person name="Nagata Y."/>
            <person name="Naito S."/>
            <person name="Nakashima M."/>
            <person name="Nakama Y."/>
            <person name="Nakamichi Y."/>
            <person name="Nakamura M."/>
            <person name="Meguro A."/>
            <person name="Negishi M."/>
            <person name="Ohta I."/>
            <person name="Ohta T."/>
            <person name="Okamoto M."/>
            <person name="Ono N."/>
            <person name="Saji S."/>
            <person name="Sakaguchi M."/>
            <person name="Sakai K."/>
            <person name="Shibata M."/>
            <person name="Shimokawa T."/>
            <person name="Song J."/>
            <person name="Takazaki Y."/>
            <person name="Terasawa K."/>
            <person name="Tsugane M."/>
            <person name="Tsuji K."/>
            <person name="Ueda S."/>
            <person name="Waki K."/>
            <person name="Yamagata H."/>
            <person name="Yamamoto M."/>
            <person name="Yamamoto S."/>
            <person name="Yamane H."/>
            <person name="Yoshiki S."/>
            <person name="Yoshihara R."/>
            <person name="Yukawa K."/>
            <person name="Zhong H."/>
            <person name="Yano M."/>
            <person name="Yuan Q."/>
            <person name="Ouyang S."/>
            <person name="Liu J."/>
            <person name="Jones K.M."/>
            <person name="Gansberger K."/>
            <person name="Moffat K."/>
            <person name="Hill J."/>
            <person name="Bera J."/>
            <person name="Fadrosh D."/>
            <person name="Jin S."/>
            <person name="Johri S."/>
            <person name="Kim M."/>
            <person name="Overton L."/>
            <person name="Reardon M."/>
            <person name="Tsitrin T."/>
            <person name="Vuong H."/>
            <person name="Weaver B."/>
            <person name="Ciecko A."/>
            <person name="Tallon L."/>
            <person name="Jackson J."/>
            <person name="Pai G."/>
            <person name="Aken S.V."/>
            <person name="Utterback T."/>
            <person name="Reidmuller S."/>
            <person name="Feldblyum T."/>
            <person name="Hsiao J."/>
            <person name="Zismann V."/>
            <person name="Iobst S."/>
            <person name="de Vazeille A.R."/>
            <person name="Buell C.R."/>
            <person name="Ying K."/>
            <person name="Li Y."/>
            <person name="Lu T."/>
            <person name="Huang Y."/>
            <person name="Zhao Q."/>
            <person name="Feng Q."/>
            <person name="Zhang L."/>
            <person name="Zhu J."/>
            <person name="Weng Q."/>
            <person name="Mu J."/>
            <person name="Lu Y."/>
            <person name="Fan D."/>
            <person name="Liu Y."/>
            <person name="Guan J."/>
            <person name="Zhang Y."/>
            <person name="Yu S."/>
            <person name="Liu X."/>
            <person name="Zhang Y."/>
            <person name="Hong G."/>
            <person name="Han B."/>
            <person name="Choisne N."/>
            <person name="Demange N."/>
            <person name="Orjeda G."/>
            <person name="Samain S."/>
            <person name="Cattolico L."/>
            <person name="Pelletier E."/>
            <person name="Couloux A."/>
            <person name="Segurens B."/>
            <person name="Wincker P."/>
            <person name="D'Hont A."/>
            <person name="Scarpelli C."/>
            <person name="Weissenbach J."/>
            <person name="Salanoubat M."/>
            <person name="Quetier F."/>
            <person name="Yu Y."/>
            <person name="Kim H.R."/>
            <person name="Rambo T."/>
            <person name="Currie J."/>
            <person name="Collura K."/>
            <person name="Luo M."/>
            <person name="Yang T."/>
            <person name="Ammiraju J.S.S."/>
            <person name="Engler F."/>
            <person name="Soderlund C."/>
            <person name="Wing R.A."/>
            <person name="Palmer L.E."/>
            <person name="de la Bastide M."/>
            <person name="Spiegel L."/>
            <person name="Nascimento L."/>
            <person name="Zutavern T."/>
            <person name="O'Shaughnessy A."/>
            <person name="Dike S."/>
            <person name="Dedhia N."/>
            <person name="Preston R."/>
            <person name="Balija V."/>
            <person name="McCombie W.R."/>
            <person name="Chow T."/>
            <person name="Chen H."/>
            <person name="Chung M."/>
            <person name="Chen C."/>
            <person name="Shaw J."/>
            <person name="Wu H."/>
            <person name="Hsiao K."/>
            <person name="Chao Y."/>
            <person name="Chu M."/>
            <person name="Cheng C."/>
            <person name="Hour A."/>
            <person name="Lee P."/>
            <person name="Lin S."/>
            <person name="Lin Y."/>
            <person name="Liou J."/>
            <person name="Liu S."/>
            <person name="Hsing Y."/>
            <person name="Raghuvanshi S."/>
            <person name="Mohanty A."/>
            <person name="Bharti A.K."/>
            <person name="Gaur A."/>
            <person name="Gupta V."/>
            <person name="Kumar D."/>
            <person name="Ravi V."/>
            <person name="Vij S."/>
            <person name="Kapur A."/>
            <person name="Khurana P."/>
            <person name="Khurana P."/>
            <person name="Khurana J.P."/>
            <person name="Tyagi A.K."/>
            <person name="Gaikwad K."/>
            <person name="Singh A."/>
            <person name="Dalal V."/>
            <person name="Srivastava S."/>
            <person name="Dixit A."/>
            <person name="Pal A.K."/>
            <person name="Ghazi I.A."/>
            <person name="Yadav M."/>
            <person name="Pandit A."/>
            <person name="Bhargava A."/>
            <person name="Sureshbabu K."/>
            <person name="Batra K."/>
            <person name="Sharma T.R."/>
            <person name="Mohapatra T."/>
            <person name="Singh N.K."/>
            <person name="Messing J."/>
            <person name="Nelson A.B."/>
            <person name="Fuks G."/>
            <person name="Kavchok S."/>
            <person name="Keizer G."/>
            <person name="Linton E."/>
            <person name="Llaca V."/>
            <person name="Song R."/>
            <person name="Tanyolac B."/>
            <person name="Young S."/>
            <person name="Ho-Il K."/>
            <person name="Hahn J.H."/>
            <person name="Sangsakoo G."/>
            <person name="Vanavichit A."/>
            <person name="de Mattos Luiz.A.T."/>
            <person name="Zimmer P.D."/>
            <person name="Malone G."/>
            <person name="Dellagostin O."/>
            <person name="de Oliveira A.C."/>
            <person name="Bevan M."/>
            <person name="Bancroft I."/>
            <person name="Minx P."/>
            <person name="Cordum H."/>
            <person name="Wilson R."/>
            <person name="Cheng Z."/>
            <person name="Jin W."/>
            <person name="Jiang J."/>
            <person name="Leong S.A."/>
            <person name="Iwama H."/>
            <person name="Gojobori T."/>
            <person name="Itoh T."/>
            <person name="Niimura Y."/>
            <person name="Fujii Y."/>
            <person name="Habara T."/>
            <person name="Sakai H."/>
            <person name="Sato Y."/>
            <person name="Wilson G."/>
            <person name="Kumar K."/>
            <person name="McCouch S."/>
            <person name="Juretic N."/>
            <person name="Hoen D."/>
            <person name="Wright S."/>
            <person name="Bruskiewich R."/>
            <person name="Bureau T."/>
            <person name="Miyao A."/>
            <person name="Hirochika H."/>
            <person name="Nishikawa T."/>
            <person name="Kadowaki K."/>
            <person name="Sugiura M."/>
            <person name="Burr B."/>
            <person name="Sasaki T."/>
        </authorList>
    </citation>
    <scope>NUCLEOTIDE SEQUENCE [LARGE SCALE GENOMIC DNA]</scope>
    <source>
        <strain evidence="3">cv. Nipponbare</strain>
    </source>
</reference>
<evidence type="ECO:0000313" key="3">
    <source>
        <dbReference type="Proteomes" id="UP000059680"/>
    </source>
</evidence>
<reference evidence="2 3" key="2">
    <citation type="journal article" date="2013" name="Plant Cell Physiol.">
        <title>Rice Annotation Project Database (RAP-DB): an integrative and interactive database for rice genomics.</title>
        <authorList>
            <person name="Sakai H."/>
            <person name="Lee S.S."/>
            <person name="Tanaka T."/>
            <person name="Numa H."/>
            <person name="Kim J."/>
            <person name="Kawahara Y."/>
            <person name="Wakimoto H."/>
            <person name="Yang C.C."/>
            <person name="Iwamoto M."/>
            <person name="Abe T."/>
            <person name="Yamada Y."/>
            <person name="Muto A."/>
            <person name="Inokuchi H."/>
            <person name="Ikemura T."/>
            <person name="Matsumoto T."/>
            <person name="Sasaki T."/>
            <person name="Itoh T."/>
        </authorList>
    </citation>
    <scope>NUCLEOTIDE SEQUENCE [LARGE SCALE GENOMIC DNA]</scope>
    <source>
        <strain evidence="3">cv. Nipponbare</strain>
    </source>
</reference>
<dbReference type="PaxDb" id="39947-A0A0P0WG09"/>
<evidence type="ECO:0000256" key="1">
    <source>
        <dbReference type="SAM" id="SignalP"/>
    </source>
</evidence>
<feature type="signal peptide" evidence="1">
    <location>
        <begin position="1"/>
        <end position="20"/>
    </location>
</feature>
<protein>
    <submittedName>
        <fullName evidence="2">Os04g0664666 protein</fullName>
    </submittedName>
</protein>
<keyword evidence="1" id="KW-0732">Signal</keyword>
<evidence type="ECO:0000313" key="2">
    <source>
        <dbReference type="EMBL" id="BAS91493.1"/>
    </source>
</evidence>
<dbReference type="EMBL" id="AP014960">
    <property type="protein sequence ID" value="BAS91493.1"/>
    <property type="molecule type" value="Genomic_DNA"/>
</dbReference>
<accession>A0A0P0WG09</accession>
<dbReference type="Gramene" id="Os04t0664666-00">
    <property type="protein sequence ID" value="Os04t0664666-00"/>
    <property type="gene ID" value="Os04g0664666"/>
</dbReference>
<sequence>MAVVVVLVSVELFASLKLHAAVLVVHPWRVARREEGGAVVHRDGVDGDAAGGLAPREEEVAGGAAVGHHVVRGEAHGEGPAREPRDLDHHHLRLGAVVVGARVEARHPRRRLQRHDAVQRHVGRRLDEPRARVVEQDGAVAVAIHAEAARPLAVLGQRLGEARLEDGVGRSRRAEGVYDGDVRVKVRPVEHTERHNVGGARSGHGVAVHRLHGLG</sequence>
<feature type="chain" id="PRO_5006056707" evidence="1">
    <location>
        <begin position="21"/>
        <end position="215"/>
    </location>
</feature>
<dbReference type="Proteomes" id="UP000059680">
    <property type="component" value="Chromosome 4"/>
</dbReference>
<organism evidence="2 3">
    <name type="scientific">Oryza sativa subsp. japonica</name>
    <name type="common">Rice</name>
    <dbReference type="NCBI Taxonomy" id="39947"/>
    <lineage>
        <taxon>Eukaryota</taxon>
        <taxon>Viridiplantae</taxon>
        <taxon>Streptophyta</taxon>
        <taxon>Embryophyta</taxon>
        <taxon>Tracheophyta</taxon>
        <taxon>Spermatophyta</taxon>
        <taxon>Magnoliopsida</taxon>
        <taxon>Liliopsida</taxon>
        <taxon>Poales</taxon>
        <taxon>Poaceae</taxon>
        <taxon>BOP clade</taxon>
        <taxon>Oryzoideae</taxon>
        <taxon>Oryzeae</taxon>
        <taxon>Oryzinae</taxon>
        <taxon>Oryza</taxon>
        <taxon>Oryza sativa</taxon>
    </lineage>
</organism>
<gene>
    <name evidence="2" type="ordered locus">Os04g0664666</name>
    <name evidence="2" type="ORF">OSNPB_040664666</name>
</gene>
<reference evidence="2 3" key="3">
    <citation type="journal article" date="2013" name="Rice">
        <title>Improvement of the Oryza sativa Nipponbare reference genome using next generation sequence and optical map data.</title>
        <authorList>
            <person name="Kawahara Y."/>
            <person name="de la Bastide M."/>
            <person name="Hamilton J.P."/>
            <person name="Kanamori H."/>
            <person name="McCombie W.R."/>
            <person name="Ouyang S."/>
            <person name="Schwartz D.C."/>
            <person name="Tanaka T."/>
            <person name="Wu J."/>
            <person name="Zhou S."/>
            <person name="Childs K.L."/>
            <person name="Davidson R.M."/>
            <person name="Lin H."/>
            <person name="Quesada-Ocampo L."/>
            <person name="Vaillancourt B."/>
            <person name="Sakai H."/>
            <person name="Lee S.S."/>
            <person name="Kim J."/>
            <person name="Numa H."/>
            <person name="Itoh T."/>
            <person name="Buell C.R."/>
            <person name="Matsumoto T."/>
        </authorList>
    </citation>
    <scope>NUCLEOTIDE SEQUENCE [LARGE SCALE GENOMIC DNA]</scope>
    <source>
        <strain evidence="3">cv. Nipponbare</strain>
    </source>
</reference>
<dbReference type="InParanoid" id="A0A0P0WG09"/>
<keyword evidence="3" id="KW-1185">Reference proteome</keyword>
<name>A0A0P0WG09_ORYSJ</name>